<reference evidence="2" key="2">
    <citation type="journal article" date="2015" name="Data Brief">
        <title>Shoot transcriptome of the giant reed, Arundo donax.</title>
        <authorList>
            <person name="Barrero R.A."/>
            <person name="Guerrero F.D."/>
            <person name="Moolhuijzen P."/>
            <person name="Goolsby J.A."/>
            <person name="Tidwell J."/>
            <person name="Bellgard S.E."/>
            <person name="Bellgard M.I."/>
        </authorList>
    </citation>
    <scope>NUCLEOTIDE SEQUENCE</scope>
    <source>
        <tissue evidence="2">Shoot tissue taken approximately 20 cm above the soil surface</tissue>
    </source>
</reference>
<feature type="region of interest" description="Disordered" evidence="1">
    <location>
        <begin position="1"/>
        <end position="22"/>
    </location>
</feature>
<sequence length="22" mass="2271">MISAASVAKPLSKPHECVTFPG</sequence>
<proteinExistence type="predicted"/>
<name>A0A0A8XYQ2_ARUDO</name>
<organism evidence="2">
    <name type="scientific">Arundo donax</name>
    <name type="common">Giant reed</name>
    <name type="synonym">Donax arundinaceus</name>
    <dbReference type="NCBI Taxonomy" id="35708"/>
    <lineage>
        <taxon>Eukaryota</taxon>
        <taxon>Viridiplantae</taxon>
        <taxon>Streptophyta</taxon>
        <taxon>Embryophyta</taxon>
        <taxon>Tracheophyta</taxon>
        <taxon>Spermatophyta</taxon>
        <taxon>Magnoliopsida</taxon>
        <taxon>Liliopsida</taxon>
        <taxon>Poales</taxon>
        <taxon>Poaceae</taxon>
        <taxon>PACMAD clade</taxon>
        <taxon>Arundinoideae</taxon>
        <taxon>Arundineae</taxon>
        <taxon>Arundo</taxon>
    </lineage>
</organism>
<evidence type="ECO:0000256" key="1">
    <source>
        <dbReference type="SAM" id="MobiDB-lite"/>
    </source>
</evidence>
<accession>A0A0A8XYQ2</accession>
<dbReference type="EMBL" id="GBRH01279997">
    <property type="protein sequence ID" value="JAD17898.1"/>
    <property type="molecule type" value="Transcribed_RNA"/>
</dbReference>
<dbReference type="AlphaFoldDB" id="A0A0A8XYQ2"/>
<protein>
    <submittedName>
        <fullName evidence="2">Uncharacterized protein</fullName>
    </submittedName>
</protein>
<evidence type="ECO:0000313" key="2">
    <source>
        <dbReference type="EMBL" id="JAD17898.1"/>
    </source>
</evidence>
<reference evidence="2" key="1">
    <citation type="submission" date="2014-09" db="EMBL/GenBank/DDBJ databases">
        <authorList>
            <person name="Magalhaes I.L.F."/>
            <person name="Oliveira U."/>
            <person name="Santos F.R."/>
            <person name="Vidigal T.H.D.A."/>
            <person name="Brescovit A.D."/>
            <person name="Santos A.J."/>
        </authorList>
    </citation>
    <scope>NUCLEOTIDE SEQUENCE</scope>
    <source>
        <tissue evidence="2">Shoot tissue taken approximately 20 cm above the soil surface</tissue>
    </source>
</reference>